<organism evidence="7 8">
    <name type="scientific">Elysia marginata</name>
    <dbReference type="NCBI Taxonomy" id="1093978"/>
    <lineage>
        <taxon>Eukaryota</taxon>
        <taxon>Metazoa</taxon>
        <taxon>Spiralia</taxon>
        <taxon>Lophotrochozoa</taxon>
        <taxon>Mollusca</taxon>
        <taxon>Gastropoda</taxon>
        <taxon>Heterobranchia</taxon>
        <taxon>Euthyneura</taxon>
        <taxon>Panpulmonata</taxon>
        <taxon>Sacoglossa</taxon>
        <taxon>Placobranchoidea</taxon>
        <taxon>Plakobranchidae</taxon>
        <taxon>Elysia</taxon>
    </lineage>
</organism>
<name>A0AAV4G3E3_9GAST</name>
<dbReference type="PANTHER" id="PTHR24251">
    <property type="entry name" value="OVOCHYMASE-RELATED"/>
    <property type="match status" value="1"/>
</dbReference>
<feature type="domain" description="CUB" evidence="6">
    <location>
        <begin position="285"/>
        <end position="338"/>
    </location>
</feature>
<dbReference type="PANTHER" id="PTHR24251:SF37">
    <property type="entry name" value="CUB DOMAIN-CONTAINING PROTEIN"/>
    <property type="match status" value="1"/>
</dbReference>
<feature type="domain" description="CUB" evidence="6">
    <location>
        <begin position="569"/>
        <end position="681"/>
    </location>
</feature>
<evidence type="ECO:0000256" key="1">
    <source>
        <dbReference type="ARBA" id="ARBA00022737"/>
    </source>
</evidence>
<dbReference type="CDD" id="cd00041">
    <property type="entry name" value="CUB"/>
    <property type="match status" value="4"/>
</dbReference>
<evidence type="ECO:0000256" key="2">
    <source>
        <dbReference type="ARBA" id="ARBA00023157"/>
    </source>
</evidence>
<dbReference type="SMART" id="SM00042">
    <property type="entry name" value="CUB"/>
    <property type="match status" value="4"/>
</dbReference>
<comment type="caution">
    <text evidence="7">The sequence shown here is derived from an EMBL/GenBank/DDBJ whole genome shotgun (WGS) entry which is preliminary data.</text>
</comment>
<dbReference type="Proteomes" id="UP000762676">
    <property type="component" value="Unassembled WGS sequence"/>
</dbReference>
<dbReference type="AlphaFoldDB" id="A0AAV4G3E3"/>
<sequence>MGLSESTDIKPAVVRAKICRLVLKASKLRGGMLYKYRTEAFALPLTQDVPTPVVLPIPDNTPPPPVPEIRINPPASPSPSNQTLRPTPKRLTPKKNLNTTHHEISKNERRLNVLTKKVQILKTEVAKQESINMHYCVKNVKKREERNVAARRNLRRENTASKGRVEQLEFENKNLKQKLKESIACNKQLKRKVLSQQQTITKLKDGKVKKYKKLKEKAKIDEERLQGVEDKTYDDDVVDETRVLETKVNGEFTEDMRFCVMELTGLEVSTNKISPVIETIGKLCQIHDGDDQFSRLLTRRCGSNSPAPIISTGNSLFLFFRSDWNGTASGFQAQWNSYRECGQDLSGNSGTLQSPNYPTNYPSNTECLWNITTDPGTQVTVMFNTFSVVGSSSCLSSDSLVVFDGDNISTNRMCGNHIPPPFTATSNVVFLRFRTNYYSSSRGFQAQWSTNQGCRQALRGSQGTVQSPNYPSYYGNNLQCVWTITTDPDTRVSLSFSAFSLQYDSDCNQDFLEVRDGINQTASVLTRRCGRSRPSTVNSTGNVMFLFFRSDGFSSYSGFQAQWSTIPGCHQNLTGNQGTIQSPNFPNNYYNNANCAWTINTDPGTQVTLRFSYFRLQSGYNCLYDYLIVRDGNSNSADLLGRECGYNNPVPFTSTGNGLYVEFNSNAYNTYPGFQAHWSTSPGNGIEMLRS</sequence>
<comment type="caution">
    <text evidence="3">Lacks conserved residue(s) required for the propagation of feature annotation.</text>
</comment>
<keyword evidence="8" id="KW-1185">Reference proteome</keyword>
<feature type="compositionally biased region" description="Pro residues" evidence="5">
    <location>
        <begin position="55"/>
        <end position="67"/>
    </location>
</feature>
<dbReference type="SUPFAM" id="SSF49854">
    <property type="entry name" value="Spermadhesin, CUB domain"/>
    <property type="match status" value="4"/>
</dbReference>
<accession>A0AAV4G3E3</accession>
<evidence type="ECO:0000256" key="3">
    <source>
        <dbReference type="PROSITE-ProRule" id="PRU00059"/>
    </source>
</evidence>
<protein>
    <submittedName>
        <fullName evidence="7">Tolloid-like protein 1</fullName>
    </submittedName>
</protein>
<dbReference type="Pfam" id="PF00431">
    <property type="entry name" value="CUB"/>
    <property type="match status" value="4"/>
</dbReference>
<dbReference type="Gene3D" id="2.60.120.290">
    <property type="entry name" value="Spermadhesin, CUB domain"/>
    <property type="match status" value="4"/>
</dbReference>
<feature type="domain" description="CUB" evidence="6">
    <location>
        <begin position="341"/>
        <end position="451"/>
    </location>
</feature>
<dbReference type="PROSITE" id="PS01180">
    <property type="entry name" value="CUB"/>
    <property type="match status" value="4"/>
</dbReference>
<evidence type="ECO:0000313" key="8">
    <source>
        <dbReference type="Proteomes" id="UP000762676"/>
    </source>
</evidence>
<gene>
    <name evidence="7" type="ORF">ElyMa_005864400</name>
</gene>
<proteinExistence type="predicted"/>
<feature type="domain" description="CUB" evidence="6">
    <location>
        <begin position="454"/>
        <end position="566"/>
    </location>
</feature>
<evidence type="ECO:0000313" key="7">
    <source>
        <dbReference type="EMBL" id="GFR79055.1"/>
    </source>
</evidence>
<feature type="coiled-coil region" evidence="4">
    <location>
        <begin position="151"/>
        <end position="231"/>
    </location>
</feature>
<evidence type="ECO:0000256" key="5">
    <source>
        <dbReference type="SAM" id="MobiDB-lite"/>
    </source>
</evidence>
<keyword evidence="2" id="KW-1015">Disulfide bond</keyword>
<dbReference type="InterPro" id="IPR000859">
    <property type="entry name" value="CUB_dom"/>
</dbReference>
<dbReference type="FunFam" id="2.60.120.290:FF:000013">
    <property type="entry name" value="Membrane frizzled-related protein"/>
    <property type="match status" value="3"/>
</dbReference>
<evidence type="ECO:0000259" key="6">
    <source>
        <dbReference type="PROSITE" id="PS01180"/>
    </source>
</evidence>
<feature type="region of interest" description="Disordered" evidence="5">
    <location>
        <begin position="55"/>
        <end position="95"/>
    </location>
</feature>
<keyword evidence="1" id="KW-0677">Repeat</keyword>
<dbReference type="InterPro" id="IPR035914">
    <property type="entry name" value="Sperma_CUB_dom_sf"/>
</dbReference>
<evidence type="ECO:0000256" key="4">
    <source>
        <dbReference type="SAM" id="Coils"/>
    </source>
</evidence>
<dbReference type="EMBL" id="BMAT01011789">
    <property type="protein sequence ID" value="GFR79055.1"/>
    <property type="molecule type" value="Genomic_DNA"/>
</dbReference>
<reference evidence="7 8" key="1">
    <citation type="journal article" date="2021" name="Elife">
        <title>Chloroplast acquisition without the gene transfer in kleptoplastic sea slugs, Plakobranchus ocellatus.</title>
        <authorList>
            <person name="Maeda T."/>
            <person name="Takahashi S."/>
            <person name="Yoshida T."/>
            <person name="Shimamura S."/>
            <person name="Takaki Y."/>
            <person name="Nagai Y."/>
            <person name="Toyoda A."/>
            <person name="Suzuki Y."/>
            <person name="Arimoto A."/>
            <person name="Ishii H."/>
            <person name="Satoh N."/>
            <person name="Nishiyama T."/>
            <person name="Hasebe M."/>
            <person name="Maruyama T."/>
            <person name="Minagawa J."/>
            <person name="Obokata J."/>
            <person name="Shigenobu S."/>
        </authorList>
    </citation>
    <scope>NUCLEOTIDE SEQUENCE [LARGE SCALE GENOMIC DNA]</scope>
</reference>
<keyword evidence="4" id="KW-0175">Coiled coil</keyword>